<keyword evidence="9" id="KW-1185">Reference proteome</keyword>
<dbReference type="Proteomes" id="UP001156601">
    <property type="component" value="Unassembled WGS sequence"/>
</dbReference>
<dbReference type="PANTHER" id="PTHR32089">
    <property type="entry name" value="METHYL-ACCEPTING CHEMOTAXIS PROTEIN MCPB"/>
    <property type="match status" value="1"/>
</dbReference>
<dbReference type="PANTHER" id="PTHR32089:SF112">
    <property type="entry name" value="LYSOZYME-LIKE PROTEIN-RELATED"/>
    <property type="match status" value="1"/>
</dbReference>
<dbReference type="PRINTS" id="PR00260">
    <property type="entry name" value="CHEMTRNSDUCR"/>
</dbReference>
<keyword evidence="5" id="KW-0175">Coiled coil</keyword>
<dbReference type="NCBIfam" id="NF038050">
    <property type="entry name" value="NrtS"/>
    <property type="match status" value="1"/>
</dbReference>
<keyword evidence="2 4" id="KW-0807">Transducer</keyword>
<evidence type="ECO:0000313" key="9">
    <source>
        <dbReference type="Proteomes" id="UP001156601"/>
    </source>
</evidence>
<feature type="transmembrane region" description="Helical" evidence="6">
    <location>
        <begin position="35"/>
        <end position="54"/>
    </location>
</feature>
<evidence type="ECO:0000256" key="4">
    <source>
        <dbReference type="PROSITE-ProRule" id="PRU00284"/>
    </source>
</evidence>
<evidence type="ECO:0000256" key="1">
    <source>
        <dbReference type="ARBA" id="ARBA00004370"/>
    </source>
</evidence>
<dbReference type="AlphaFoldDB" id="A0AA37WGV8"/>
<dbReference type="GO" id="GO:0016020">
    <property type="term" value="C:membrane"/>
    <property type="evidence" value="ECO:0007669"/>
    <property type="project" value="UniProtKB-SubCell"/>
</dbReference>
<protein>
    <recommendedName>
        <fullName evidence="7">Methyl-accepting transducer domain-containing protein</fullName>
    </recommendedName>
</protein>
<gene>
    <name evidence="8" type="ORF">GCM10007852_00610</name>
</gene>
<evidence type="ECO:0000313" key="8">
    <source>
        <dbReference type="EMBL" id="GLR69153.1"/>
    </source>
</evidence>
<feature type="transmembrane region" description="Helical" evidence="6">
    <location>
        <begin position="12"/>
        <end position="29"/>
    </location>
</feature>
<sequence length="363" mass="39853">MQKIDWFGGFKTALIIGSILTLINQWQAILGDTPINLVSLFLTYLVPFCVYQYGRMKNAAKQEKEAQANLEQQETLHQNLSNNLAKHLESLRDLGNTVSNVARKVNKASKERAGVVSESKLKAQNIKDSAIEIDAMNLTSSQQLETLDTSYQSLNERVSMLIDIVYRAEAWTRSMSETTQKFNSEFNKISEMTVTISEISASTNLLALNAAIESARAGEMGRGFSVVADEVKKLAVESGENANAIGQQVKNLSKMETHIRTEAENFSSILQTTLEETGESEKGLANLTETLKQTIKDFDEHIGEIQSKANAQIAEVEEIVNRLSVIEEGALAAIDGSAKNIGVGESILNEAKNALDTINPHSK</sequence>
<dbReference type="Gene3D" id="1.10.287.950">
    <property type="entry name" value="Methyl-accepting chemotaxis protein"/>
    <property type="match status" value="1"/>
</dbReference>
<evidence type="ECO:0000256" key="6">
    <source>
        <dbReference type="SAM" id="Phobius"/>
    </source>
</evidence>
<keyword evidence="6" id="KW-0812">Transmembrane</keyword>
<dbReference type="GO" id="GO:0004888">
    <property type="term" value="F:transmembrane signaling receptor activity"/>
    <property type="evidence" value="ECO:0007669"/>
    <property type="project" value="InterPro"/>
</dbReference>
<dbReference type="PROSITE" id="PS50111">
    <property type="entry name" value="CHEMOTAXIS_TRANSDUC_2"/>
    <property type="match status" value="1"/>
</dbReference>
<reference evidence="8" key="2">
    <citation type="submission" date="2023-01" db="EMBL/GenBank/DDBJ databases">
        <title>Draft genome sequence of Agaribacter marinus strain NBRC 110023.</title>
        <authorList>
            <person name="Sun Q."/>
            <person name="Mori K."/>
        </authorList>
    </citation>
    <scope>NUCLEOTIDE SEQUENCE</scope>
    <source>
        <strain evidence="8">NBRC 110023</strain>
    </source>
</reference>
<dbReference type="RefSeq" id="WP_284215477.1">
    <property type="nucleotide sequence ID" value="NZ_BSOT01000001.1"/>
</dbReference>
<comment type="similarity">
    <text evidence="3">Belongs to the methyl-accepting chemotaxis (MCP) protein family.</text>
</comment>
<name>A0AA37WGV8_9ALTE</name>
<evidence type="ECO:0000259" key="7">
    <source>
        <dbReference type="PROSITE" id="PS50111"/>
    </source>
</evidence>
<evidence type="ECO:0000256" key="2">
    <source>
        <dbReference type="ARBA" id="ARBA00023224"/>
    </source>
</evidence>
<dbReference type="SMART" id="SM00283">
    <property type="entry name" value="MA"/>
    <property type="match status" value="1"/>
</dbReference>
<dbReference type="SUPFAM" id="SSF58104">
    <property type="entry name" value="Methyl-accepting chemotaxis protein (MCP) signaling domain"/>
    <property type="match status" value="1"/>
</dbReference>
<keyword evidence="6" id="KW-0472">Membrane</keyword>
<dbReference type="EMBL" id="BSOT01000001">
    <property type="protein sequence ID" value="GLR69153.1"/>
    <property type="molecule type" value="Genomic_DNA"/>
</dbReference>
<evidence type="ECO:0000256" key="3">
    <source>
        <dbReference type="ARBA" id="ARBA00029447"/>
    </source>
</evidence>
<dbReference type="InterPro" id="IPR004089">
    <property type="entry name" value="MCPsignal_dom"/>
</dbReference>
<organism evidence="8 9">
    <name type="scientific">Agaribacter marinus</name>
    <dbReference type="NCBI Taxonomy" id="1431249"/>
    <lineage>
        <taxon>Bacteria</taxon>
        <taxon>Pseudomonadati</taxon>
        <taxon>Pseudomonadota</taxon>
        <taxon>Gammaproteobacteria</taxon>
        <taxon>Alteromonadales</taxon>
        <taxon>Alteromonadaceae</taxon>
        <taxon>Agaribacter</taxon>
    </lineage>
</organism>
<reference evidence="8" key="1">
    <citation type="journal article" date="2014" name="Int. J. Syst. Evol. Microbiol.">
        <title>Complete genome sequence of Corynebacterium casei LMG S-19264T (=DSM 44701T), isolated from a smear-ripened cheese.</title>
        <authorList>
            <consortium name="US DOE Joint Genome Institute (JGI-PGF)"/>
            <person name="Walter F."/>
            <person name="Albersmeier A."/>
            <person name="Kalinowski J."/>
            <person name="Ruckert C."/>
        </authorList>
    </citation>
    <scope>NUCLEOTIDE SEQUENCE</scope>
    <source>
        <strain evidence="8">NBRC 110023</strain>
    </source>
</reference>
<dbReference type="Pfam" id="PF00015">
    <property type="entry name" value="MCPsignal"/>
    <property type="match status" value="1"/>
</dbReference>
<dbReference type="GO" id="GO:0007165">
    <property type="term" value="P:signal transduction"/>
    <property type="evidence" value="ECO:0007669"/>
    <property type="project" value="UniProtKB-KW"/>
</dbReference>
<keyword evidence="6" id="KW-1133">Transmembrane helix</keyword>
<comment type="subcellular location">
    <subcellularLocation>
        <location evidence="1">Membrane</location>
    </subcellularLocation>
</comment>
<dbReference type="GO" id="GO:0006935">
    <property type="term" value="P:chemotaxis"/>
    <property type="evidence" value="ECO:0007669"/>
    <property type="project" value="InterPro"/>
</dbReference>
<feature type="domain" description="Methyl-accepting transducer" evidence="7">
    <location>
        <begin position="97"/>
        <end position="327"/>
    </location>
</feature>
<accession>A0AA37WGV8</accession>
<comment type="caution">
    <text evidence="8">The sequence shown here is derived from an EMBL/GenBank/DDBJ whole genome shotgun (WGS) entry which is preliminary data.</text>
</comment>
<dbReference type="InterPro" id="IPR047700">
    <property type="entry name" value="NrtS-like"/>
</dbReference>
<dbReference type="InterPro" id="IPR004090">
    <property type="entry name" value="Chemotax_Me-accpt_rcpt"/>
</dbReference>
<proteinExistence type="inferred from homology"/>
<feature type="coiled-coil region" evidence="5">
    <location>
        <begin position="53"/>
        <end position="90"/>
    </location>
</feature>
<evidence type="ECO:0000256" key="5">
    <source>
        <dbReference type="SAM" id="Coils"/>
    </source>
</evidence>